<protein>
    <submittedName>
        <fullName evidence="2">Uncharacterized protein</fullName>
    </submittedName>
</protein>
<feature type="region of interest" description="Disordered" evidence="1">
    <location>
        <begin position="73"/>
        <end position="107"/>
    </location>
</feature>
<dbReference type="EMBL" id="MU002181">
    <property type="protein sequence ID" value="KAF2788855.1"/>
    <property type="molecule type" value="Genomic_DNA"/>
</dbReference>
<name>A0A6A6WY26_9PLEO</name>
<sequence length="176" mass="19484">MPWYVVRSGRRRHRARGSSCTHQSPPTGKGPIVVPDLQMADHGEFRTLMPTNMRHRPASLRLSLSRLGCVSSNRRVQPSPINRKHPPSGNRPSITPRADTPDHGTVSRARLFPLCPDHHLIAGMQSPLPHMCVETVQSGSWSAPLLAGRTAFWFYPDDVSEGGFILHHGESCSRAC</sequence>
<evidence type="ECO:0000313" key="3">
    <source>
        <dbReference type="Proteomes" id="UP000799757"/>
    </source>
</evidence>
<feature type="region of interest" description="Disordered" evidence="1">
    <location>
        <begin position="1"/>
        <end position="32"/>
    </location>
</feature>
<proteinExistence type="predicted"/>
<evidence type="ECO:0000313" key="2">
    <source>
        <dbReference type="EMBL" id="KAF2788855.1"/>
    </source>
</evidence>
<organism evidence="2 3">
    <name type="scientific">Melanomma pulvis-pyrius CBS 109.77</name>
    <dbReference type="NCBI Taxonomy" id="1314802"/>
    <lineage>
        <taxon>Eukaryota</taxon>
        <taxon>Fungi</taxon>
        <taxon>Dikarya</taxon>
        <taxon>Ascomycota</taxon>
        <taxon>Pezizomycotina</taxon>
        <taxon>Dothideomycetes</taxon>
        <taxon>Pleosporomycetidae</taxon>
        <taxon>Pleosporales</taxon>
        <taxon>Melanommataceae</taxon>
        <taxon>Melanomma</taxon>
    </lineage>
</organism>
<accession>A0A6A6WY26</accession>
<keyword evidence="3" id="KW-1185">Reference proteome</keyword>
<dbReference type="AlphaFoldDB" id="A0A6A6WY26"/>
<dbReference type="Proteomes" id="UP000799757">
    <property type="component" value="Unassembled WGS sequence"/>
</dbReference>
<evidence type="ECO:0000256" key="1">
    <source>
        <dbReference type="SAM" id="MobiDB-lite"/>
    </source>
</evidence>
<gene>
    <name evidence="2" type="ORF">K505DRAFT_101679</name>
</gene>
<reference evidence="2" key="1">
    <citation type="journal article" date="2020" name="Stud. Mycol.">
        <title>101 Dothideomycetes genomes: a test case for predicting lifestyles and emergence of pathogens.</title>
        <authorList>
            <person name="Haridas S."/>
            <person name="Albert R."/>
            <person name="Binder M."/>
            <person name="Bloem J."/>
            <person name="Labutti K."/>
            <person name="Salamov A."/>
            <person name="Andreopoulos B."/>
            <person name="Baker S."/>
            <person name="Barry K."/>
            <person name="Bills G."/>
            <person name="Bluhm B."/>
            <person name="Cannon C."/>
            <person name="Castanera R."/>
            <person name="Culley D."/>
            <person name="Daum C."/>
            <person name="Ezra D."/>
            <person name="Gonzalez J."/>
            <person name="Henrissat B."/>
            <person name="Kuo A."/>
            <person name="Liang C."/>
            <person name="Lipzen A."/>
            <person name="Lutzoni F."/>
            <person name="Magnuson J."/>
            <person name="Mondo S."/>
            <person name="Nolan M."/>
            <person name="Ohm R."/>
            <person name="Pangilinan J."/>
            <person name="Park H.-J."/>
            <person name="Ramirez L."/>
            <person name="Alfaro M."/>
            <person name="Sun H."/>
            <person name="Tritt A."/>
            <person name="Yoshinaga Y."/>
            <person name="Zwiers L.-H."/>
            <person name="Turgeon B."/>
            <person name="Goodwin S."/>
            <person name="Spatafora J."/>
            <person name="Crous P."/>
            <person name="Grigoriev I."/>
        </authorList>
    </citation>
    <scope>NUCLEOTIDE SEQUENCE</scope>
    <source>
        <strain evidence="2">CBS 109.77</strain>
    </source>
</reference>